<dbReference type="AlphaFoldDB" id="A0A6N9Q0Y1"/>
<name>A0A6N9Q0Y1_9BACL</name>
<dbReference type="EMBL" id="SIJB01000006">
    <property type="protein sequence ID" value="NBI27790.1"/>
    <property type="molecule type" value="Genomic_DNA"/>
</dbReference>
<accession>A0A6N9Q0Y1</accession>
<protein>
    <submittedName>
        <fullName evidence="1">Uncharacterized protein</fullName>
    </submittedName>
</protein>
<proteinExistence type="predicted"/>
<organism evidence="1 2">
    <name type="scientific">Chengkuizengella marina</name>
    <dbReference type="NCBI Taxonomy" id="2507566"/>
    <lineage>
        <taxon>Bacteria</taxon>
        <taxon>Bacillati</taxon>
        <taxon>Bacillota</taxon>
        <taxon>Bacilli</taxon>
        <taxon>Bacillales</taxon>
        <taxon>Paenibacillaceae</taxon>
        <taxon>Chengkuizengella</taxon>
    </lineage>
</organism>
<gene>
    <name evidence="1" type="ORF">ERL59_02285</name>
</gene>
<dbReference type="Proteomes" id="UP000448943">
    <property type="component" value="Unassembled WGS sequence"/>
</dbReference>
<dbReference type="RefSeq" id="WP_160644088.1">
    <property type="nucleotide sequence ID" value="NZ_SIJB01000006.1"/>
</dbReference>
<sequence>MNLISNKFLAKKKIILIAVTVLLLLSMLISNVSNGETISQERTTYCLKIYNKVDTESGMHYASTSGDASNSDYCSDVYVEIHKDGFVAGSNGCGSVGGLMSKRSDDDGFVYTTWYDDALELVNSCHGGYSDIYTKGGAPWHYYNGMWFIYE</sequence>
<keyword evidence="2" id="KW-1185">Reference proteome</keyword>
<comment type="caution">
    <text evidence="1">The sequence shown here is derived from an EMBL/GenBank/DDBJ whole genome shotgun (WGS) entry which is preliminary data.</text>
</comment>
<evidence type="ECO:0000313" key="2">
    <source>
        <dbReference type="Proteomes" id="UP000448943"/>
    </source>
</evidence>
<reference evidence="1 2" key="1">
    <citation type="submission" date="2019-01" db="EMBL/GenBank/DDBJ databases">
        <title>Chengkuizengella sp. nov., isolated from deep-sea sediment of East Pacific Ocean.</title>
        <authorList>
            <person name="Yang J."/>
            <person name="Lai Q."/>
            <person name="Shao Z."/>
        </authorList>
    </citation>
    <scope>NUCLEOTIDE SEQUENCE [LARGE SCALE GENOMIC DNA]</scope>
    <source>
        <strain evidence="1 2">YPA3-1-1</strain>
    </source>
</reference>
<evidence type="ECO:0000313" key="1">
    <source>
        <dbReference type="EMBL" id="NBI27790.1"/>
    </source>
</evidence>